<dbReference type="SUPFAM" id="SSF53850">
    <property type="entry name" value="Periplasmic binding protein-like II"/>
    <property type="match status" value="1"/>
</dbReference>
<dbReference type="InterPro" id="IPR036388">
    <property type="entry name" value="WH-like_DNA-bd_sf"/>
</dbReference>
<accession>V4R8M2</accession>
<dbReference type="PROSITE" id="PS50931">
    <property type="entry name" value="HTH_LYSR"/>
    <property type="match status" value="1"/>
</dbReference>
<dbReference type="SUPFAM" id="SSF46785">
    <property type="entry name" value="Winged helix' DNA-binding domain"/>
    <property type="match status" value="1"/>
</dbReference>
<dbReference type="GO" id="GO:0003700">
    <property type="term" value="F:DNA-binding transcription factor activity"/>
    <property type="evidence" value="ECO:0007669"/>
    <property type="project" value="InterPro"/>
</dbReference>
<dbReference type="GO" id="GO:0005829">
    <property type="term" value="C:cytosol"/>
    <property type="evidence" value="ECO:0007669"/>
    <property type="project" value="TreeGrafter"/>
</dbReference>
<dbReference type="Proteomes" id="UP000017819">
    <property type="component" value="Unassembled WGS sequence"/>
</dbReference>
<comment type="similarity">
    <text evidence="1">Belongs to the LysR transcriptional regulatory family.</text>
</comment>
<evidence type="ECO:0000256" key="3">
    <source>
        <dbReference type="ARBA" id="ARBA00023125"/>
    </source>
</evidence>
<protein>
    <submittedName>
        <fullName evidence="6">Transcriptional regulator, LysR family</fullName>
    </submittedName>
</protein>
<feature type="domain" description="HTH lysR-type" evidence="5">
    <location>
        <begin position="15"/>
        <end position="72"/>
    </location>
</feature>
<keyword evidence="4" id="KW-0804">Transcription</keyword>
<evidence type="ECO:0000256" key="4">
    <source>
        <dbReference type="ARBA" id="ARBA00023163"/>
    </source>
</evidence>
<sequence length="320" mass="35612">MSTADDPGARLARDLDWNLLRTLIAVVQEGSVTRGAERLRLKQPTVSNALRRLEERLGRRLIDRGPGRFELTEAGRILYREAIEIQGSIHRLGIALRDVGEEISGHVRIFMASHVLSPVFDATLADFHAAHPRATLSIDVTASRLAIEEVLARRASFAVCLVHDKNPTLQYRRLFREFFGLFCGPPHPLFGREGLTRADLEGHSSVSFVTDSLSDALHAVAIMRAEARLDEKVVATSSHLEEVRRMIIAGLGVGPLPLHVASPDVRGGSLWRLPPYTSPPAVDVYVVWHPRATMNRAEQTMLKMLTTRIDSIPIEDRTYS</sequence>
<evidence type="ECO:0000259" key="5">
    <source>
        <dbReference type="PROSITE" id="PS50931"/>
    </source>
</evidence>
<evidence type="ECO:0000256" key="2">
    <source>
        <dbReference type="ARBA" id="ARBA00023015"/>
    </source>
</evidence>
<dbReference type="GO" id="GO:0003677">
    <property type="term" value="F:DNA binding"/>
    <property type="evidence" value="ECO:0007669"/>
    <property type="project" value="UniProtKB-KW"/>
</dbReference>
<dbReference type="OrthoDB" id="7506954at2"/>
<keyword evidence="7" id="KW-1185">Reference proteome</keyword>
<dbReference type="Pfam" id="PF03466">
    <property type="entry name" value="LysR_substrate"/>
    <property type="match status" value="1"/>
</dbReference>
<dbReference type="RefSeq" id="WP_023434192.1">
    <property type="nucleotide sequence ID" value="NZ_AWXZ01000042.1"/>
</dbReference>
<proteinExistence type="inferred from homology"/>
<gene>
    <name evidence="6" type="ORF">N177_4086</name>
</gene>
<dbReference type="PANTHER" id="PTHR30419:SF8">
    <property type="entry name" value="NITROGEN ASSIMILATION TRANSCRIPTIONAL ACTIVATOR-RELATED"/>
    <property type="match status" value="1"/>
</dbReference>
<dbReference type="PANTHER" id="PTHR30419">
    <property type="entry name" value="HTH-TYPE TRANSCRIPTIONAL REGULATOR YBHD"/>
    <property type="match status" value="1"/>
</dbReference>
<dbReference type="EMBL" id="AWXZ01000042">
    <property type="protein sequence ID" value="ESR22521.1"/>
    <property type="molecule type" value="Genomic_DNA"/>
</dbReference>
<organism evidence="6 7">
    <name type="scientific">Lutibaculum baratangense AMV1</name>
    <dbReference type="NCBI Taxonomy" id="631454"/>
    <lineage>
        <taxon>Bacteria</taxon>
        <taxon>Pseudomonadati</taxon>
        <taxon>Pseudomonadota</taxon>
        <taxon>Alphaproteobacteria</taxon>
        <taxon>Hyphomicrobiales</taxon>
        <taxon>Tepidamorphaceae</taxon>
        <taxon>Lutibaculum</taxon>
    </lineage>
</organism>
<reference evidence="6 7" key="1">
    <citation type="journal article" date="2014" name="Genome Announc.">
        <title>Draft Genome Sequence of Lutibaculum baratangense Strain AMV1T, Isolated from a Mud Volcano in Andamans, India.</title>
        <authorList>
            <person name="Singh A."/>
            <person name="Sreenivas A."/>
            <person name="Sathyanarayana Reddy G."/>
            <person name="Pinnaka A.K."/>
            <person name="Shivaji S."/>
        </authorList>
    </citation>
    <scope>NUCLEOTIDE SEQUENCE [LARGE SCALE GENOMIC DNA]</scope>
    <source>
        <strain evidence="6 7">AMV1</strain>
    </source>
</reference>
<dbReference type="CDD" id="cd05466">
    <property type="entry name" value="PBP2_LTTR_substrate"/>
    <property type="match status" value="1"/>
</dbReference>
<dbReference type="InterPro" id="IPR050950">
    <property type="entry name" value="HTH-type_LysR_regulators"/>
</dbReference>
<dbReference type="eggNOG" id="COG0583">
    <property type="taxonomic scope" value="Bacteria"/>
</dbReference>
<dbReference type="InterPro" id="IPR036390">
    <property type="entry name" value="WH_DNA-bd_sf"/>
</dbReference>
<dbReference type="PRINTS" id="PR00039">
    <property type="entry name" value="HTHLYSR"/>
</dbReference>
<dbReference type="Gene3D" id="1.10.10.10">
    <property type="entry name" value="Winged helix-like DNA-binding domain superfamily/Winged helix DNA-binding domain"/>
    <property type="match status" value="1"/>
</dbReference>
<dbReference type="InterPro" id="IPR005119">
    <property type="entry name" value="LysR_subst-bd"/>
</dbReference>
<dbReference type="InterPro" id="IPR000847">
    <property type="entry name" value="LysR_HTH_N"/>
</dbReference>
<dbReference type="PATRIC" id="fig|631454.5.peg.4034"/>
<comment type="caution">
    <text evidence="6">The sequence shown here is derived from an EMBL/GenBank/DDBJ whole genome shotgun (WGS) entry which is preliminary data.</text>
</comment>
<evidence type="ECO:0000313" key="7">
    <source>
        <dbReference type="Proteomes" id="UP000017819"/>
    </source>
</evidence>
<evidence type="ECO:0000313" key="6">
    <source>
        <dbReference type="EMBL" id="ESR22521.1"/>
    </source>
</evidence>
<keyword evidence="2" id="KW-0805">Transcription regulation</keyword>
<keyword evidence="3" id="KW-0238">DNA-binding</keyword>
<dbReference type="AlphaFoldDB" id="V4R8M2"/>
<evidence type="ECO:0000256" key="1">
    <source>
        <dbReference type="ARBA" id="ARBA00009437"/>
    </source>
</evidence>
<name>V4R8M2_9HYPH</name>
<dbReference type="Pfam" id="PF00126">
    <property type="entry name" value="HTH_1"/>
    <property type="match status" value="1"/>
</dbReference>
<dbReference type="STRING" id="631454.N177_4086"/>
<dbReference type="Gene3D" id="3.40.190.10">
    <property type="entry name" value="Periplasmic binding protein-like II"/>
    <property type="match status" value="2"/>
</dbReference>